<dbReference type="STRING" id="1008305.A4H02_04440"/>
<keyword evidence="2" id="KW-1185">Reference proteome</keyword>
<protein>
    <recommendedName>
        <fullName evidence="3">Iron-only hydrogenase system regulator</fullName>
    </recommendedName>
</protein>
<sequence>MRDITVRTVMAVLVDKREQAAVEVQKLLTEYGCYIKTRLGLHEGAGQYCSPVGLIILELVDDETKHEELCQKLNQIDGVKAKYMRLELDS</sequence>
<dbReference type="InterPro" id="IPR027271">
    <property type="entry name" value="Acetolactate_synth/TF_NikR_C"/>
</dbReference>
<comment type="caution">
    <text evidence="1">The sequence shown here is derived from an EMBL/GenBank/DDBJ whole genome shotgun (WGS) entry which is preliminary data.</text>
</comment>
<dbReference type="SUPFAM" id="SSF55021">
    <property type="entry name" value="ACT-like"/>
    <property type="match status" value="1"/>
</dbReference>
<dbReference type="AlphaFoldDB" id="A0A1E3G2X1"/>
<name>A0A1E3G2X1_9BACT</name>
<evidence type="ECO:0008006" key="3">
    <source>
        <dbReference type="Google" id="ProtNLM"/>
    </source>
</evidence>
<dbReference type="InterPro" id="IPR023860">
    <property type="entry name" value="FeFe-hyd_TM1266"/>
</dbReference>
<dbReference type="Proteomes" id="UP000094570">
    <property type="component" value="Unassembled WGS sequence"/>
</dbReference>
<dbReference type="OrthoDB" id="1121298at2"/>
<gene>
    <name evidence="1" type="ORF">A4H02_04440</name>
</gene>
<reference evidence="2" key="1">
    <citation type="submission" date="2016-04" db="EMBL/GenBank/DDBJ databases">
        <title>The genome sequence project of a novel Fervidobacterium isolate from a hot spring in Thailand.</title>
        <authorList>
            <person name="Gonzalez J.M."/>
            <person name="Cuecas A."/>
            <person name="Kanoksilapatham W."/>
        </authorList>
    </citation>
    <scope>NUCLEOTIDE SEQUENCE [LARGE SCALE GENOMIC DNA]</scope>
    <source>
        <strain evidence="2">FC2004</strain>
    </source>
</reference>
<dbReference type="RefSeq" id="WP_069292980.1">
    <property type="nucleotide sequence ID" value="NZ_CP140110.1"/>
</dbReference>
<accession>A0A1E3G2X1</accession>
<dbReference type="InterPro" id="IPR045865">
    <property type="entry name" value="ACT-like_dom_sf"/>
</dbReference>
<dbReference type="Pfam" id="PF21699">
    <property type="entry name" value="TM1266-like"/>
    <property type="match status" value="1"/>
</dbReference>
<dbReference type="Gene3D" id="3.30.70.1150">
    <property type="entry name" value="ACT-like. Chain A, domain 2"/>
    <property type="match status" value="1"/>
</dbReference>
<dbReference type="EMBL" id="LWAF01000005">
    <property type="protein sequence ID" value="ODN30512.1"/>
    <property type="molecule type" value="Genomic_DNA"/>
</dbReference>
<evidence type="ECO:0000313" key="1">
    <source>
        <dbReference type="EMBL" id="ODN30512.1"/>
    </source>
</evidence>
<organism evidence="1 2">
    <name type="scientific">Fervidobacterium thailandense</name>
    <dbReference type="NCBI Taxonomy" id="1008305"/>
    <lineage>
        <taxon>Bacteria</taxon>
        <taxon>Thermotogati</taxon>
        <taxon>Thermotogota</taxon>
        <taxon>Thermotogae</taxon>
        <taxon>Thermotogales</taxon>
        <taxon>Fervidobacteriaceae</taxon>
        <taxon>Fervidobacterium</taxon>
    </lineage>
</organism>
<evidence type="ECO:0000313" key="2">
    <source>
        <dbReference type="Proteomes" id="UP000094570"/>
    </source>
</evidence>
<proteinExistence type="predicted"/>